<dbReference type="EMBL" id="JACDRT010000012">
    <property type="protein sequence ID" value="MBA0160303.1"/>
    <property type="molecule type" value="Genomic_DNA"/>
</dbReference>
<evidence type="ECO:0000313" key="2">
    <source>
        <dbReference type="Proteomes" id="UP000584405"/>
    </source>
</evidence>
<name>A0AAW3RTB2_9GAMM</name>
<comment type="caution">
    <text evidence="1">The sequence shown here is derived from an EMBL/GenBank/DDBJ whole genome shotgun (WGS) entry which is preliminary data.</text>
</comment>
<sequence length="190" mass="22588">MNEKLKLLSKCVDKYYDKDLSMSYFIGINEYVYKSGFKNGIGFSINMNSRNINNESKILKAAIKLKRNFNIDYIYFEIKNGKLLCGSFFLGKPIRNHEIYLSEFTERYILKKINQISAHEDNCFFINEFVSFLILHEENTTMNILPFVQERVSDDIYYMIISKYIKRLCDEKEFHNSTNVGYFEYLMGVH</sequence>
<accession>A0AAW3RTB2</accession>
<dbReference type="AlphaFoldDB" id="A0AAW3RTB2"/>
<protein>
    <submittedName>
        <fullName evidence="1">Uncharacterized protein</fullName>
    </submittedName>
</protein>
<reference evidence="1 2" key="1">
    <citation type="submission" date="2020-07" db="EMBL/GenBank/DDBJ databases">
        <title>Updated taxonomy of Pectobacterium genus in the CIRM-CFBP bacterial collection: when new species reveal old endemic population.</title>
        <authorList>
            <person name="Pedron J."/>
            <person name="Barny M.A."/>
            <person name="Portier P."/>
        </authorList>
    </citation>
    <scope>NUCLEOTIDE SEQUENCE [LARGE SCALE GENOMIC DNA]</scope>
    <source>
        <strain evidence="1 2">CFBP5669</strain>
    </source>
</reference>
<proteinExistence type="predicted"/>
<dbReference type="RefSeq" id="WP_103184755.1">
    <property type="nucleotide sequence ID" value="NZ_JACDRT010000012.1"/>
</dbReference>
<organism evidence="1 2">
    <name type="scientific">Pectobacterium versatile</name>
    <dbReference type="NCBI Taxonomy" id="2488639"/>
    <lineage>
        <taxon>Bacteria</taxon>
        <taxon>Pseudomonadati</taxon>
        <taxon>Pseudomonadota</taxon>
        <taxon>Gammaproteobacteria</taxon>
        <taxon>Enterobacterales</taxon>
        <taxon>Pectobacteriaceae</taxon>
        <taxon>Pectobacterium</taxon>
    </lineage>
</organism>
<dbReference type="Proteomes" id="UP000584405">
    <property type="component" value="Unassembled WGS sequence"/>
</dbReference>
<evidence type="ECO:0000313" key="1">
    <source>
        <dbReference type="EMBL" id="MBA0160303.1"/>
    </source>
</evidence>
<gene>
    <name evidence="1" type="ORF">H0253_15770</name>
</gene>